<dbReference type="Gene3D" id="3.40.390.10">
    <property type="entry name" value="Collagenase (Catalytic Domain)"/>
    <property type="match status" value="1"/>
</dbReference>
<name>F1CIY4_HOTJU</name>
<dbReference type="InterPro" id="IPR024079">
    <property type="entry name" value="MetalloPept_cat_dom_sf"/>
</dbReference>
<evidence type="ECO:0000256" key="1">
    <source>
        <dbReference type="ARBA" id="ARBA00006629"/>
    </source>
</evidence>
<dbReference type="GO" id="GO:0008237">
    <property type="term" value="F:metallopeptidase activity"/>
    <property type="evidence" value="ECO:0007669"/>
    <property type="project" value="UniProtKB-KW"/>
</dbReference>
<keyword evidence="2" id="KW-0645">Protease</keyword>
<comment type="similarity">
    <text evidence="1">Belongs to the venom metalloproteinase (M12B) family.</text>
</comment>
<protein>
    <submittedName>
        <fullName evidence="2">Putative M12B metalloprotease</fullName>
        <ecNumber evidence="2">3.4.24.82</ecNumber>
    </submittedName>
</protein>
<dbReference type="EC" id="3.4.24.82" evidence="2"/>
<dbReference type="EMBL" id="HQ288090">
    <property type="protein sequence ID" value="ADY39515.1"/>
    <property type="molecule type" value="mRNA"/>
</dbReference>
<organism evidence="2">
    <name type="scientific">Hottentotta judaicus</name>
    <name type="common">Black scorpion</name>
    <name type="synonym">Buthotus judaicus</name>
    <dbReference type="NCBI Taxonomy" id="6863"/>
    <lineage>
        <taxon>Eukaryota</taxon>
        <taxon>Metazoa</taxon>
        <taxon>Ecdysozoa</taxon>
        <taxon>Arthropoda</taxon>
        <taxon>Chelicerata</taxon>
        <taxon>Arachnida</taxon>
        <taxon>Scorpiones</taxon>
        <taxon>Buthida</taxon>
        <taxon>Buthoidea</taxon>
        <taxon>Buthidae</taxon>
        <taxon>Hottentotta</taxon>
    </lineage>
</organism>
<dbReference type="GO" id="GO:0006508">
    <property type="term" value="P:proteolysis"/>
    <property type="evidence" value="ECO:0007669"/>
    <property type="project" value="UniProtKB-KW"/>
</dbReference>
<keyword evidence="2" id="KW-0378">Hydrolase</keyword>
<proteinExistence type="evidence at transcript level"/>
<reference evidence="2" key="1">
    <citation type="journal article" date="2011" name="Toxicon">
        <title>The tale of a resting gland: transcriptome of a replete venom gland from the scorpion Hottentotta judaicus.</title>
        <authorList>
            <person name="Morgenstern D."/>
            <person name="Rohde B.H."/>
            <person name="King G.F."/>
            <person name="Tal T."/>
            <person name="Sher D."/>
            <person name="Zlotkin E."/>
        </authorList>
    </citation>
    <scope>NUCLEOTIDE SEQUENCE</scope>
    <source>
        <tissue evidence="2">Telson</tissue>
    </source>
</reference>
<dbReference type="AlphaFoldDB" id="F1CIY4"/>
<evidence type="ECO:0000313" key="2">
    <source>
        <dbReference type="EMBL" id="ADY39515.1"/>
    </source>
</evidence>
<dbReference type="SUPFAM" id="SSF55486">
    <property type="entry name" value="Metalloproteases ('zincins'), catalytic domain"/>
    <property type="match status" value="1"/>
</dbReference>
<accession>F1CIY4</accession>
<keyword evidence="2" id="KW-0482">Metalloprotease</keyword>
<sequence>MSVVAAEVLGIMHDGKEYGGCNAPDCPAKLGYFMGSNSKENRLKFSPCSKRCVKYRLKFPANRCIVKKCDEKNEV</sequence>